<protein>
    <submittedName>
        <fullName evidence="1">Uncharacterized protein</fullName>
    </submittedName>
</protein>
<dbReference type="EMBL" id="MBTG01000056">
    <property type="protein sequence ID" value="OPH47573.1"/>
    <property type="molecule type" value="Genomic_DNA"/>
</dbReference>
<organism evidence="1 2">
    <name type="scientific">Paenibacillus ferrarius</name>
    <dbReference type="NCBI Taxonomy" id="1469647"/>
    <lineage>
        <taxon>Bacteria</taxon>
        <taxon>Bacillati</taxon>
        <taxon>Bacillota</taxon>
        <taxon>Bacilli</taxon>
        <taxon>Bacillales</taxon>
        <taxon>Paenibacillaceae</taxon>
        <taxon>Paenibacillus</taxon>
    </lineage>
</organism>
<reference evidence="2" key="1">
    <citation type="submission" date="2016-07" db="EMBL/GenBank/DDBJ databases">
        <authorList>
            <person name="Florea S."/>
            <person name="Webb J.S."/>
            <person name="Jaromczyk J."/>
            <person name="Schardl C.L."/>
        </authorList>
    </citation>
    <scope>NUCLEOTIDE SEQUENCE [LARGE SCALE GENOMIC DNA]</scope>
    <source>
        <strain evidence="2">CY1</strain>
    </source>
</reference>
<comment type="caution">
    <text evidence="1">The sequence shown here is derived from an EMBL/GenBank/DDBJ whole genome shotgun (WGS) entry which is preliminary data.</text>
</comment>
<dbReference type="InterPro" id="IPR008727">
    <property type="entry name" value="PAAR_motif"/>
</dbReference>
<evidence type="ECO:0000313" key="2">
    <source>
        <dbReference type="Proteomes" id="UP000190626"/>
    </source>
</evidence>
<sequence length="158" mass="16385">MSEAAYHGLPIAQTIAAGFISYRYRKWEKTGTQTCTSRDEDGGCNNYVDDYAWKEYPQNSNAVDMGTVFASSSVHVNGKAVATTSSTTNESWTNTGFESELVSASPSTDGIGTGAVTSGSSTIFVNGSPVAFNGSKVTTCVGTVSSIQGGSSNVFVGS</sequence>
<dbReference type="Proteomes" id="UP000190626">
    <property type="component" value="Unassembled WGS sequence"/>
</dbReference>
<name>A0A1V4H8T7_9BACL</name>
<dbReference type="RefSeq" id="WP_079420165.1">
    <property type="nucleotide sequence ID" value="NZ_MBTG01000056.1"/>
</dbReference>
<dbReference type="STRING" id="1469647.BC351_10295"/>
<gene>
    <name evidence="1" type="ORF">BC351_10295</name>
</gene>
<dbReference type="OrthoDB" id="2666723at2"/>
<evidence type="ECO:0000313" key="1">
    <source>
        <dbReference type="EMBL" id="OPH47573.1"/>
    </source>
</evidence>
<dbReference type="AlphaFoldDB" id="A0A1V4H8T7"/>
<dbReference type="Gene3D" id="2.60.200.60">
    <property type="match status" value="1"/>
</dbReference>
<accession>A0A1V4H8T7</accession>
<proteinExistence type="predicted"/>
<dbReference type="Pfam" id="PF05488">
    <property type="entry name" value="PAAR_motif"/>
    <property type="match status" value="1"/>
</dbReference>
<keyword evidence="2" id="KW-1185">Reference proteome</keyword>